<keyword evidence="4" id="KW-1185">Reference proteome</keyword>
<dbReference type="GO" id="GO:0080044">
    <property type="term" value="F:quercetin 7-O-glucosyltransferase activity"/>
    <property type="evidence" value="ECO:0007669"/>
    <property type="project" value="TreeGrafter"/>
</dbReference>
<dbReference type="PANTHER" id="PTHR11926:SF774">
    <property type="entry name" value="UDP-GLYCOSYLTRANSFERASE 85A1-RELATED"/>
    <property type="match status" value="1"/>
</dbReference>
<sequence length="251" mass="28731">MPWNIVLSSLSSMFPPIFTIGPLRLLLNQIPNKNLTSMECSLWKQEAECIQWLNSKEPNSVLYVNFGSITVLTQNQIVELAWGLADSKQNFFWIIRPDLVMGDSDSAILPPEFIDETQERGFMASWCRQEEVLSHPSVGGFLTHNGWNSTIERISSGVPMLCFPFLADQQTNCRYASTEWGIGMEIDDNVKRDKVEKLVRELMEGEKGEEMKNKAMEWKTKAEEATSPWGSSYLNLQRLLKEILLSKNYLQ</sequence>
<reference evidence="3 4" key="1">
    <citation type="submission" date="2019-09" db="EMBL/GenBank/DDBJ databases">
        <title>A chromosome-level genome assembly of the Chinese tupelo Nyssa sinensis.</title>
        <authorList>
            <person name="Yang X."/>
            <person name="Kang M."/>
            <person name="Yang Y."/>
            <person name="Xiong H."/>
            <person name="Wang M."/>
            <person name="Zhang Z."/>
            <person name="Wang Z."/>
            <person name="Wu H."/>
            <person name="Ma T."/>
            <person name="Liu J."/>
            <person name="Xi Z."/>
        </authorList>
    </citation>
    <scope>NUCLEOTIDE SEQUENCE [LARGE SCALE GENOMIC DNA]</scope>
    <source>
        <strain evidence="3">J267</strain>
        <tissue evidence="3">Leaf</tissue>
    </source>
</reference>
<evidence type="ECO:0000313" key="3">
    <source>
        <dbReference type="EMBL" id="KAA8536491.1"/>
    </source>
</evidence>
<dbReference type="Proteomes" id="UP000325577">
    <property type="component" value="Linkage Group LG16"/>
</dbReference>
<dbReference type="CDD" id="cd03784">
    <property type="entry name" value="GT1_Gtf-like"/>
    <property type="match status" value="1"/>
</dbReference>
<evidence type="ECO:0008006" key="5">
    <source>
        <dbReference type="Google" id="ProtNLM"/>
    </source>
</evidence>
<gene>
    <name evidence="3" type="ORF">F0562_028969</name>
</gene>
<evidence type="ECO:0000313" key="4">
    <source>
        <dbReference type="Proteomes" id="UP000325577"/>
    </source>
</evidence>
<evidence type="ECO:0000256" key="1">
    <source>
        <dbReference type="ARBA" id="ARBA00009995"/>
    </source>
</evidence>
<proteinExistence type="inferred from homology"/>
<dbReference type="OrthoDB" id="1927969at2759"/>
<protein>
    <recommendedName>
        <fullName evidence="5">UDP-glycosyltransferases domain-containing protein</fullName>
    </recommendedName>
</protein>
<accession>A0A5J5B5S1</accession>
<dbReference type="GO" id="GO:0080043">
    <property type="term" value="F:quercetin 3-O-glucosyltransferase activity"/>
    <property type="evidence" value="ECO:0007669"/>
    <property type="project" value="TreeGrafter"/>
</dbReference>
<dbReference type="Gene3D" id="3.40.50.2000">
    <property type="entry name" value="Glycogen Phosphorylase B"/>
    <property type="match status" value="2"/>
</dbReference>
<keyword evidence="2" id="KW-0808">Transferase</keyword>
<dbReference type="AlphaFoldDB" id="A0A5J5B5S1"/>
<comment type="similarity">
    <text evidence="1">Belongs to the UDP-glycosyltransferase family.</text>
</comment>
<dbReference type="EMBL" id="CM018039">
    <property type="protein sequence ID" value="KAA8536491.1"/>
    <property type="molecule type" value="Genomic_DNA"/>
</dbReference>
<dbReference type="FunFam" id="3.40.50.2000:FF:000027">
    <property type="entry name" value="Glycosyltransferase"/>
    <property type="match status" value="1"/>
</dbReference>
<name>A0A5J5B5S1_9ASTE</name>
<dbReference type="InterPro" id="IPR002213">
    <property type="entry name" value="UDP_glucos_trans"/>
</dbReference>
<dbReference type="SUPFAM" id="SSF53756">
    <property type="entry name" value="UDP-Glycosyltransferase/glycogen phosphorylase"/>
    <property type="match status" value="1"/>
</dbReference>
<dbReference type="PANTHER" id="PTHR11926">
    <property type="entry name" value="GLUCOSYL/GLUCURONOSYL TRANSFERASES"/>
    <property type="match status" value="1"/>
</dbReference>
<organism evidence="3 4">
    <name type="scientific">Nyssa sinensis</name>
    <dbReference type="NCBI Taxonomy" id="561372"/>
    <lineage>
        <taxon>Eukaryota</taxon>
        <taxon>Viridiplantae</taxon>
        <taxon>Streptophyta</taxon>
        <taxon>Embryophyta</taxon>
        <taxon>Tracheophyta</taxon>
        <taxon>Spermatophyta</taxon>
        <taxon>Magnoliopsida</taxon>
        <taxon>eudicotyledons</taxon>
        <taxon>Gunneridae</taxon>
        <taxon>Pentapetalae</taxon>
        <taxon>asterids</taxon>
        <taxon>Cornales</taxon>
        <taxon>Nyssaceae</taxon>
        <taxon>Nyssa</taxon>
    </lineage>
</organism>
<dbReference type="Pfam" id="PF00201">
    <property type="entry name" value="UDPGT"/>
    <property type="match status" value="1"/>
</dbReference>
<evidence type="ECO:0000256" key="2">
    <source>
        <dbReference type="ARBA" id="ARBA00022679"/>
    </source>
</evidence>